<protein>
    <submittedName>
        <fullName evidence="2">Fimbrial assembly protein</fullName>
    </submittedName>
</protein>
<sequence>MIKINLATSTVSPSVGASLGISSDGFVSPDEARKEALKRLVLLLVGPAALYIYENQNIPGKIADLNAKTQVLSELQSYNSRQAASVAEIKKFKEDEALMAARISALEKLAKDRQREVRVLDLLQSVIPEKAWLTRVQINPDRVNIQGLALSDFEVSAFLEALTKSVFLMDVNLVSSSEVTQDGSVLKKFEISCLLERPE</sequence>
<dbReference type="PANTHER" id="PTHR40278:SF1">
    <property type="entry name" value="DNA UTILIZATION PROTEIN HOFN"/>
    <property type="match status" value="1"/>
</dbReference>
<dbReference type="Proteomes" id="UP000075391">
    <property type="component" value="Unassembled WGS sequence"/>
</dbReference>
<gene>
    <name evidence="2" type="ORF">AZI85_05640</name>
    <name evidence="1" type="ORF">AZI87_17815</name>
</gene>
<dbReference type="InterPro" id="IPR052534">
    <property type="entry name" value="Extracell_DNA_Util/SecSys_Comp"/>
</dbReference>
<reference evidence="3 4" key="1">
    <citation type="submission" date="2016-03" db="EMBL/GenBank/DDBJ databases">
        <authorList>
            <person name="Ploux O."/>
        </authorList>
    </citation>
    <scope>NUCLEOTIDE SEQUENCE [LARGE SCALE GENOMIC DNA]</scope>
    <source>
        <strain evidence="2 3">BER2</strain>
        <strain evidence="1 4">EC13</strain>
    </source>
</reference>
<dbReference type="Proteomes" id="UP000075799">
    <property type="component" value="Unassembled WGS sequence"/>
</dbReference>
<evidence type="ECO:0000313" key="1">
    <source>
        <dbReference type="EMBL" id="KYG61374.1"/>
    </source>
</evidence>
<dbReference type="RefSeq" id="WP_063209869.1">
    <property type="nucleotide sequence ID" value="NZ_CP168967.1"/>
</dbReference>
<dbReference type="EMBL" id="LUKD01000010">
    <property type="protein sequence ID" value="KYG61374.1"/>
    <property type="molecule type" value="Genomic_DNA"/>
</dbReference>
<dbReference type="PANTHER" id="PTHR40278">
    <property type="entry name" value="DNA UTILIZATION PROTEIN HOFN"/>
    <property type="match status" value="1"/>
</dbReference>
<evidence type="ECO:0000313" key="3">
    <source>
        <dbReference type="Proteomes" id="UP000075391"/>
    </source>
</evidence>
<evidence type="ECO:0000313" key="4">
    <source>
        <dbReference type="Proteomes" id="UP000075799"/>
    </source>
</evidence>
<proteinExistence type="predicted"/>
<dbReference type="EMBL" id="LUKF01000014">
    <property type="protein sequence ID" value="KYG63506.1"/>
    <property type="molecule type" value="Genomic_DNA"/>
</dbReference>
<evidence type="ECO:0000313" key="2">
    <source>
        <dbReference type="EMBL" id="KYG63506.1"/>
    </source>
</evidence>
<organism evidence="2 3">
    <name type="scientific">Bdellovibrio bacteriovorus</name>
    <dbReference type="NCBI Taxonomy" id="959"/>
    <lineage>
        <taxon>Bacteria</taxon>
        <taxon>Pseudomonadati</taxon>
        <taxon>Bdellovibrionota</taxon>
        <taxon>Bdellovibrionia</taxon>
        <taxon>Bdellovibrionales</taxon>
        <taxon>Pseudobdellovibrionaceae</taxon>
        <taxon>Bdellovibrio</taxon>
    </lineage>
</organism>
<dbReference type="AlphaFoldDB" id="A0A150WIP7"/>
<dbReference type="OrthoDB" id="5294403at2"/>
<comment type="caution">
    <text evidence="2">The sequence shown here is derived from an EMBL/GenBank/DDBJ whole genome shotgun (WGS) entry which is preliminary data.</text>
</comment>
<accession>A0A150WIP7</accession>
<name>A0A150WIP7_BDEBC</name>
<dbReference type="InterPro" id="IPR007813">
    <property type="entry name" value="PilN"/>
</dbReference>
<dbReference type="Pfam" id="PF05137">
    <property type="entry name" value="PilN"/>
    <property type="match status" value="1"/>
</dbReference>